<reference evidence="2" key="1">
    <citation type="journal article" date="2021" name="Proc. Natl. Acad. Sci. U.S.A.">
        <title>Three genomes in the algal genus Volvox reveal the fate of a haploid sex-determining region after a transition to homothallism.</title>
        <authorList>
            <person name="Yamamoto K."/>
            <person name="Hamaji T."/>
            <person name="Kawai-Toyooka H."/>
            <person name="Matsuzaki R."/>
            <person name="Takahashi F."/>
            <person name="Nishimura Y."/>
            <person name="Kawachi M."/>
            <person name="Noguchi H."/>
            <person name="Minakuchi Y."/>
            <person name="Umen J.G."/>
            <person name="Toyoda A."/>
            <person name="Nozaki H."/>
        </authorList>
    </citation>
    <scope>NUCLEOTIDE SEQUENCE</scope>
    <source>
        <strain evidence="2">NIES-3780</strain>
    </source>
</reference>
<protein>
    <submittedName>
        <fullName evidence="2">Uncharacterized protein</fullName>
    </submittedName>
</protein>
<evidence type="ECO:0000313" key="3">
    <source>
        <dbReference type="Proteomes" id="UP000747399"/>
    </source>
</evidence>
<dbReference type="AlphaFoldDB" id="A0A8J4AUR0"/>
<proteinExistence type="predicted"/>
<dbReference type="Proteomes" id="UP000747399">
    <property type="component" value="Unassembled WGS sequence"/>
</dbReference>
<keyword evidence="3" id="KW-1185">Reference proteome</keyword>
<dbReference type="EMBL" id="BNCO01000004">
    <property type="protein sequence ID" value="GIL46702.1"/>
    <property type="molecule type" value="Genomic_DNA"/>
</dbReference>
<evidence type="ECO:0000313" key="2">
    <source>
        <dbReference type="EMBL" id="GIL46702.1"/>
    </source>
</evidence>
<sequence length="124" mass="12765">MANFESHFHVLAPVADGAAGALVLTQGASGRTLADGSKMKECQWMHQLAIAVLWTQSTCDMYVQCTTRSGCKTTKVGHSSGSGGGGGGRRRSPVEEHHLPETGSQPHAPLPATGPVAAGSKDLA</sequence>
<accession>A0A8J4AUR0</accession>
<gene>
    <name evidence="2" type="ORF">Vafri_3622</name>
</gene>
<name>A0A8J4AUR0_9CHLO</name>
<organism evidence="2 3">
    <name type="scientific">Volvox africanus</name>
    <dbReference type="NCBI Taxonomy" id="51714"/>
    <lineage>
        <taxon>Eukaryota</taxon>
        <taxon>Viridiplantae</taxon>
        <taxon>Chlorophyta</taxon>
        <taxon>core chlorophytes</taxon>
        <taxon>Chlorophyceae</taxon>
        <taxon>CS clade</taxon>
        <taxon>Chlamydomonadales</taxon>
        <taxon>Volvocaceae</taxon>
        <taxon>Volvox</taxon>
    </lineage>
</organism>
<feature type="region of interest" description="Disordered" evidence="1">
    <location>
        <begin position="71"/>
        <end position="124"/>
    </location>
</feature>
<comment type="caution">
    <text evidence="2">The sequence shown here is derived from an EMBL/GenBank/DDBJ whole genome shotgun (WGS) entry which is preliminary data.</text>
</comment>
<evidence type="ECO:0000256" key="1">
    <source>
        <dbReference type="SAM" id="MobiDB-lite"/>
    </source>
</evidence>